<organism evidence="1 2">
    <name type="scientific">Pseudomonas savastanoi pv. glycinea str. race 4</name>
    <dbReference type="NCBI Taxonomy" id="875330"/>
    <lineage>
        <taxon>Bacteria</taxon>
        <taxon>Pseudomonadati</taxon>
        <taxon>Pseudomonadota</taxon>
        <taxon>Gammaproteobacteria</taxon>
        <taxon>Pseudomonadales</taxon>
        <taxon>Pseudomonadaceae</taxon>
        <taxon>Pseudomonas</taxon>
    </lineage>
</organism>
<dbReference type="Proteomes" id="UP000005466">
    <property type="component" value="Unassembled WGS sequence"/>
</dbReference>
<protein>
    <submittedName>
        <fullName evidence="1">Putative lipoprotein</fullName>
    </submittedName>
</protein>
<dbReference type="SUPFAM" id="SSF53474">
    <property type="entry name" value="alpha/beta-Hydrolases"/>
    <property type="match status" value="1"/>
</dbReference>
<evidence type="ECO:0000313" key="2">
    <source>
        <dbReference type="Proteomes" id="UP000005466"/>
    </source>
</evidence>
<dbReference type="BioCyc" id="PSYR875330:G11XH-2285-MONOMER"/>
<dbReference type="PATRIC" id="fig|875330.6.peg.2183"/>
<evidence type="ECO:0000313" key="1">
    <source>
        <dbReference type="EMBL" id="EGH12473.1"/>
    </source>
</evidence>
<dbReference type="EMBL" id="ADWY01000541">
    <property type="protein sequence ID" value="EGH12473.1"/>
    <property type="molecule type" value="Genomic_DNA"/>
</dbReference>
<reference evidence="1 2" key="1">
    <citation type="journal article" date="2011" name="PLoS Pathog.">
        <title>Dynamic evolution of pathogenicity revealed by sequencing and comparative genomics of 19 Pseudomonas syringae isolates.</title>
        <authorList>
            <person name="Baltrus D.A."/>
            <person name="Nishimura M.T."/>
            <person name="Romanchuk A."/>
            <person name="Chang J.H."/>
            <person name="Mukhtar M.S."/>
            <person name="Cherkis K."/>
            <person name="Roach J."/>
            <person name="Grant S.R."/>
            <person name="Jones C.D."/>
            <person name="Dangl J.L."/>
        </authorList>
    </citation>
    <scope>NUCLEOTIDE SEQUENCE [LARGE SCALE GENOMIC DNA]</scope>
    <source>
        <strain evidence="2">race 4</strain>
    </source>
</reference>
<gene>
    <name evidence="1" type="ORF">Pgy4_12506</name>
</gene>
<feature type="non-terminal residue" evidence="1">
    <location>
        <position position="1"/>
    </location>
</feature>
<keyword evidence="1" id="KW-0449">Lipoprotein</keyword>
<sequence>AANALPRLAGTPMLIFHSMDDTLVPLANGIELYKAAPPPRVLQLTRGEHVQTFADPLWRQVMLRYLDDPTHFNGLRRLAQVPNYPIPATPPAPAPAP</sequence>
<dbReference type="InterPro" id="IPR029058">
    <property type="entry name" value="AB_hydrolase_fold"/>
</dbReference>
<comment type="caution">
    <text evidence="1">The sequence shown here is derived from an EMBL/GenBank/DDBJ whole genome shotgun (WGS) entry which is preliminary data.</text>
</comment>
<accession>F3C4F0</accession>
<proteinExistence type="predicted"/>
<dbReference type="AlphaFoldDB" id="F3C4F0"/>
<dbReference type="Gene3D" id="3.40.50.1820">
    <property type="entry name" value="alpha/beta hydrolase"/>
    <property type="match status" value="1"/>
</dbReference>
<name>F3C4F0_PSESG</name>
<dbReference type="HOGENOM" id="CLU_160366_0_0_6"/>